<evidence type="ECO:0000313" key="1">
    <source>
        <dbReference type="EMBL" id="RFA34592.1"/>
    </source>
</evidence>
<reference evidence="2" key="1">
    <citation type="submission" date="2017-05" db="EMBL/GenBank/DDBJ databases">
        <authorList>
            <person name="Sharma S."/>
            <person name="Sidhu C."/>
            <person name="Pinnaka A.K."/>
        </authorList>
    </citation>
    <scope>NUCLEOTIDE SEQUENCE [LARGE SCALE GENOMIC DNA]</scope>
    <source>
        <strain evidence="2">AK93</strain>
    </source>
</reference>
<accession>A0A3E0WNQ8</accession>
<dbReference type="RefSeq" id="WP_116348102.1">
    <property type="nucleotide sequence ID" value="NZ_NFZW01000015.1"/>
</dbReference>
<dbReference type="EMBL" id="NFZW01000015">
    <property type="protein sequence ID" value="RFA34592.1"/>
    <property type="molecule type" value="Genomic_DNA"/>
</dbReference>
<organism evidence="1 2">
    <name type="scientific">Alkalilimnicola ehrlichii</name>
    <dbReference type="NCBI Taxonomy" id="351052"/>
    <lineage>
        <taxon>Bacteria</taxon>
        <taxon>Pseudomonadati</taxon>
        <taxon>Pseudomonadota</taxon>
        <taxon>Gammaproteobacteria</taxon>
        <taxon>Chromatiales</taxon>
        <taxon>Ectothiorhodospiraceae</taxon>
        <taxon>Alkalilimnicola</taxon>
    </lineage>
</organism>
<dbReference type="InterPro" id="IPR029063">
    <property type="entry name" value="SAM-dependent_MTases_sf"/>
</dbReference>
<dbReference type="Proteomes" id="UP000256763">
    <property type="component" value="Unassembled WGS sequence"/>
</dbReference>
<keyword evidence="2" id="KW-1185">Reference proteome</keyword>
<comment type="caution">
    <text evidence="1">The sequence shown here is derived from an EMBL/GenBank/DDBJ whole genome shotgun (WGS) entry which is preliminary data.</text>
</comment>
<evidence type="ECO:0000313" key="2">
    <source>
        <dbReference type="Proteomes" id="UP000256763"/>
    </source>
</evidence>
<proteinExistence type="predicted"/>
<protein>
    <recommendedName>
        <fullName evidence="3">Methyltransferase</fullName>
    </recommendedName>
</protein>
<sequence length="227" mass="25115">MSVETLSDELSPFAWMSVRDGEIIKDILCGYARRAGRQLSILEWGSGLSTLSYTRILDDVGAAYRWLSLEYDRGYFEGELIAKLRERENSIMRFPASGETIEGKKGAGTSAIEAVCWDHGPLRPFLGAAHVADRSADLDDYVDYPGTLSRSFDVVIVDGRKRRRCLLAARSLINPGAVVILHDAFREYYHCAMSTYESSQFVGDELWVGAASDGDLSLVLNDCEGAL</sequence>
<dbReference type="AlphaFoldDB" id="A0A3E0WNQ8"/>
<gene>
    <name evidence="1" type="ORF">CAL65_14600</name>
</gene>
<dbReference type="Gene3D" id="3.40.50.150">
    <property type="entry name" value="Vaccinia Virus protein VP39"/>
    <property type="match status" value="1"/>
</dbReference>
<name>A0A3E0WNQ8_9GAMM</name>
<evidence type="ECO:0008006" key="3">
    <source>
        <dbReference type="Google" id="ProtNLM"/>
    </source>
</evidence>